<proteinExistence type="predicted"/>
<comment type="caution">
    <text evidence="2">The sequence shown here is derived from an EMBL/GenBank/DDBJ whole genome shotgun (WGS) entry which is preliminary data.</text>
</comment>
<dbReference type="AlphaFoldDB" id="A0A0P6QDK1"/>
<evidence type="ECO:0000313" key="2">
    <source>
        <dbReference type="EMBL" id="KMU82173.1"/>
    </source>
</evidence>
<dbReference type="STRING" id="396776.A0A0P6QDK1"/>
<dbReference type="SUPFAM" id="SSF53474">
    <property type="entry name" value="alpha/beta-Hydrolases"/>
    <property type="match status" value="1"/>
</dbReference>
<dbReference type="VEuPathDB" id="FungiDB:CIHG_10567"/>
<gene>
    <name evidence="2" type="ORF">CIHG_10567</name>
</gene>
<evidence type="ECO:0000259" key="1">
    <source>
        <dbReference type="Pfam" id="PF00975"/>
    </source>
</evidence>
<dbReference type="InterPro" id="IPR029058">
    <property type="entry name" value="AB_hydrolase_fold"/>
</dbReference>
<accession>A0A0P6QDK1</accession>
<evidence type="ECO:0000313" key="3">
    <source>
        <dbReference type="Proteomes" id="UP000054563"/>
    </source>
</evidence>
<organism evidence="2 3">
    <name type="scientific">Coccidioides immitis H538.4</name>
    <dbReference type="NCBI Taxonomy" id="396776"/>
    <lineage>
        <taxon>Eukaryota</taxon>
        <taxon>Fungi</taxon>
        <taxon>Dikarya</taxon>
        <taxon>Ascomycota</taxon>
        <taxon>Pezizomycotina</taxon>
        <taxon>Eurotiomycetes</taxon>
        <taxon>Eurotiomycetidae</taxon>
        <taxon>Onygenales</taxon>
        <taxon>Onygenaceae</taxon>
        <taxon>Coccidioides</taxon>
    </lineage>
</organism>
<reference evidence="2 3" key="1">
    <citation type="journal article" date="2010" name="Genome Res.">
        <title>Population genomic sequencing of Coccidioides fungi reveals recent hybridization and transposon control.</title>
        <authorList>
            <person name="Neafsey D.E."/>
            <person name="Barker B.M."/>
            <person name="Sharpton T.J."/>
            <person name="Stajich J.E."/>
            <person name="Park D.J."/>
            <person name="Whiston E."/>
            <person name="Hung C.-Y."/>
            <person name="McMahan C."/>
            <person name="White J."/>
            <person name="Sykes S."/>
            <person name="Heiman D."/>
            <person name="Young S."/>
            <person name="Zeng Q."/>
            <person name="Abouelleil A."/>
            <person name="Aftuck L."/>
            <person name="Bessette D."/>
            <person name="Brown A."/>
            <person name="FitzGerald M."/>
            <person name="Lui A."/>
            <person name="Macdonald J.P."/>
            <person name="Priest M."/>
            <person name="Orbach M.J."/>
            <person name="Galgiani J.N."/>
            <person name="Kirkland T.N."/>
            <person name="Cole G.T."/>
            <person name="Birren B.W."/>
            <person name="Henn M.R."/>
            <person name="Taylor J.W."/>
            <person name="Rounsley S.D."/>
        </authorList>
    </citation>
    <scope>NUCLEOTIDE SEQUENCE [LARGE SCALE GENOMIC DNA]</scope>
    <source>
        <strain evidence="2 3">H538.4</strain>
    </source>
</reference>
<feature type="domain" description="Thioesterase" evidence="1">
    <location>
        <begin position="6"/>
        <end position="192"/>
    </location>
</feature>
<dbReference type="Gene3D" id="3.40.50.1820">
    <property type="entry name" value="alpha/beta hydrolase"/>
    <property type="match status" value="1"/>
</dbReference>
<dbReference type="OrthoDB" id="4509103at2759"/>
<name>A0A0P6QDK1_COCIT</name>
<feature type="non-terminal residue" evidence="2">
    <location>
        <position position="203"/>
    </location>
</feature>
<dbReference type="Proteomes" id="UP000054563">
    <property type="component" value="Unassembled WGS sequence"/>
</dbReference>
<sequence>MNCTHTALLSSYYNEIRRRQPKGPYHLGGWSAGGGFAFACAELLIRDGEEVQSLIIIDSPLPQQMETLPVEFYEHCATLGLYGNEKPPSYLIPHFLRTLETMLPYQATPLKTRRLPKVGILWACETVMDAAGAPDIGERNHFMLRRRQDFGPDGWDTVLPGAEFVLGKAVGANHFTMMQKDHNQHIARLIEKVVVQGLAQVGY</sequence>
<protein>
    <recommendedName>
        <fullName evidence="1">Thioesterase domain-containing protein</fullName>
    </recommendedName>
</protein>
<dbReference type="Pfam" id="PF00975">
    <property type="entry name" value="Thioesterase"/>
    <property type="match status" value="1"/>
</dbReference>
<dbReference type="InterPro" id="IPR001031">
    <property type="entry name" value="Thioesterase"/>
</dbReference>
<dbReference type="EMBL" id="AASO01004100">
    <property type="protein sequence ID" value="KMU82173.1"/>
    <property type="molecule type" value="Genomic_DNA"/>
</dbReference>